<dbReference type="SMART" id="SM00634">
    <property type="entry name" value="BID_1"/>
    <property type="match status" value="1"/>
</dbReference>
<accession>A0ABZ0S1T2</accession>
<keyword evidence="3" id="KW-1133">Transmembrane helix</keyword>
<evidence type="ECO:0000256" key="1">
    <source>
        <dbReference type="ARBA" id="ARBA00010116"/>
    </source>
</evidence>
<organism evidence="5 6">
    <name type="scientific">Lysinibacillus louembei</name>
    <dbReference type="NCBI Taxonomy" id="1470088"/>
    <lineage>
        <taxon>Bacteria</taxon>
        <taxon>Bacillati</taxon>
        <taxon>Bacillota</taxon>
        <taxon>Bacilli</taxon>
        <taxon>Bacillales</taxon>
        <taxon>Bacillaceae</taxon>
        <taxon>Lysinibacillus</taxon>
    </lineage>
</organism>
<comment type="similarity">
    <text evidence="1">Belongs to the intimin/invasin family.</text>
</comment>
<reference evidence="5 6" key="1">
    <citation type="submission" date="2023-09" db="EMBL/GenBank/DDBJ databases">
        <authorList>
            <person name="Page C.A."/>
            <person name="Perez-Diaz I.M."/>
        </authorList>
    </citation>
    <scope>NUCLEOTIDE SEQUENCE [LARGE SCALE GENOMIC DNA]</scope>
    <source>
        <strain evidence="5 6">Ll15</strain>
    </source>
</reference>
<evidence type="ECO:0000313" key="6">
    <source>
        <dbReference type="Proteomes" id="UP001322664"/>
    </source>
</evidence>
<dbReference type="SUPFAM" id="SSF49373">
    <property type="entry name" value="Invasin/intimin cell-adhesion fragments"/>
    <property type="match status" value="1"/>
</dbReference>
<feature type="transmembrane region" description="Helical" evidence="3">
    <location>
        <begin position="2109"/>
        <end position="2127"/>
    </location>
</feature>
<dbReference type="InterPro" id="IPR041033">
    <property type="entry name" value="SpaA_PFL_dom_1"/>
</dbReference>
<feature type="compositionally biased region" description="Polar residues" evidence="2">
    <location>
        <begin position="2054"/>
        <end position="2063"/>
    </location>
</feature>
<feature type="region of interest" description="Disordered" evidence="2">
    <location>
        <begin position="1972"/>
        <end position="2103"/>
    </location>
</feature>
<protein>
    <submittedName>
        <fullName evidence="5">DUF5979 domain-containing protein</fullName>
    </submittedName>
</protein>
<feature type="compositionally biased region" description="Low complexity" evidence="2">
    <location>
        <begin position="2071"/>
        <end position="2086"/>
    </location>
</feature>
<dbReference type="Gene3D" id="2.60.40.1140">
    <property type="entry name" value="Collagen-binding surface protein Cna, B-type domain"/>
    <property type="match status" value="3"/>
</dbReference>
<dbReference type="InterPro" id="IPR055382">
    <property type="entry name" value="DUF7601"/>
</dbReference>
<name>A0ABZ0S1T2_9BACI</name>
<evidence type="ECO:0000259" key="4">
    <source>
        <dbReference type="SMART" id="SM00634"/>
    </source>
</evidence>
<dbReference type="RefSeq" id="WP_319838109.1">
    <property type="nucleotide sequence ID" value="NZ_CP137624.1"/>
</dbReference>
<dbReference type="InterPro" id="IPR008964">
    <property type="entry name" value="Invasin/intimin_cell_adhesion"/>
</dbReference>
<dbReference type="InterPro" id="IPR003344">
    <property type="entry name" value="Big_1_dom"/>
</dbReference>
<gene>
    <name evidence="5" type="ORF">R6U77_08220</name>
</gene>
<dbReference type="InterPro" id="IPR013783">
    <property type="entry name" value="Ig-like_fold"/>
</dbReference>
<dbReference type="Pfam" id="PF24547">
    <property type="entry name" value="DUF7601"/>
    <property type="match status" value="3"/>
</dbReference>
<evidence type="ECO:0000256" key="2">
    <source>
        <dbReference type="SAM" id="MobiDB-lite"/>
    </source>
</evidence>
<feature type="compositionally biased region" description="Acidic residues" evidence="2">
    <location>
        <begin position="2023"/>
        <end position="2053"/>
    </location>
</feature>
<dbReference type="Proteomes" id="UP001322664">
    <property type="component" value="Chromosome"/>
</dbReference>
<sequence length="2135" mass="232646">MKRKRGISLLSFWLTVMLILQTLTFAIPTYAESGINTAEGNVEDASAVTNEVIDGEDESINVDKTMDKEAGQTITPDTAKIVMPMTMGPADKTAVFMAANIPFPLKVEQGSPLAEIAPGGDIQGRQSFILKSEGLTVPVNGDDPNPTNADPEKYIQKGDWIELKREDYFKEVVLPTTNKILNAQTESGPKKLGTVQFTPNSIRIVFDGDDGFFNGVGRNIIFSFETTANSDVEGVGYGESKPIDIFGTTYQLVNPDVTPDYSMTISSPGMIQWDQYAYRGLQPSQFVEGIVTWESIVSASDKFDKTIQLPLDGKTFYTDLATYANNANNVPQSYGVKGIYVPGSFKVNNIEVTPTINGDVLSYIFPTGTGENPKVEYKVWIPKEGYYYEYRNPPGNLGRTHRVMLGRAELQQDGTKIVDATREIAFAPDWIQAVASYDHSSETITWTINVNSRYNKKGLKDFTITNVLPDGLEFKSATWQTWVDGVASTATSITPDANDVYSFGDIDGRVQLVIQSRVKNGSNFRIDPRANWNLDTPNGVQNNDVTNGVRPVAVTDEATVIVGAHTFTKSGAVSQEDFNLGGVTWTVNLAPQYALPDAVVYDVLVRGGDLGVLDHAVDATNEVDAATIAKIKANITVAQLWKQYHQGSLSSANGLNVKAIPLTVNGEVVADLIKVTGYTTDQNASFSFRALETKPDNLFRQDINIEKTKRNRALLFDGETVKTAENTVNLHVRMLNKDMLTASYPVNAAGVTDSWFIPNNIHRYLGYNAVSNTDEYTLAAYDRTTKTVTFRLSFNMPGYNTEELAKDGGNRVVSNIKLVDTLPEGWEFVPFENGQYYELYKGSSTNYSGTGFGILNTAQELIGLGTAAHVVTNFERNGEVGTFTFSKFESPYVILVKARPTNTALEQYLDEYVTSGTDKQVVYNKADLHMTWGAEEKVVTEQRKVIVPVRALSKSVNKPFPGVLEWTVDYTPPFNLAQGVYLQDTIGAGMKLRYDESGNPILTAPSMSVYPAKLTASGALEREGAALDLSAPNAEVQVEVAPGAGGTTVIEFHLSDPNKIYQFVYQTEVDKAQEPKAGDKMGNEVRLVGDDNLQTVSVKSETTLDSSDVAGSSTSNALLSLIKVDPDGNPLGDVCFELYQKSDGTKVAEGKTTSDGKRNLLFPDPGYYELVETCYDKDTYLPNTKVYQVYVGNTPGKPVWVDGVKVTSDDPLIVPTPAAGKLKIDNTVTGNGGDQNKDFNYTIVFNGEGESVEYEYIKDGAKATLKSGDSIILKHGEEITFPLLLEGLSYTVTQQSYTDDGYTTSPNTFIYSGVIEKDKTKELAFVNNRIVSGNLFIDNTVTGAGDQSKDFEYTINFADTGASESYEYTKPDGTTGTIKSGDKILLKHGQSATINNLPVGLTYTVEQTDYANEDYTTEPSSLTFTGPIEESTTAEAKFVNHKDAPGSLVVSNTVMGNGSDANKEFEYKVIFTGLGANRTYNYTKSDGTTGTIESGDTFTLKHGEKITIEGIIKDTGYVVTEEDYTSEYYTTNPTSREYTGTIEVGTIAEAPFENARYLPGTLALEPKEQKVRGNGEVPVDLTATLTGEDGRPVEGEEITFIVDGVEVGKAITDENGKATITYQPPKLTEETPKEHDVVATTKATSPSGQPYNEDDATAKVITMPAALTGVLRDNETGLVIPDAEIQVKNVKTGEVTVIKTDEEGRYYHLVQRDEEYTITYNRTIMINGVPTSIPFTQKAFIEDKDAAPVEGNLIPAEITAVGIVLLQQPNGNKSLLNEAFAGKLHIYLKDASGNYVSENGVPKAFPVEDNGTFLAEGLTTGTYLMEVRYEFEPGKELTLFKDKALNLTANGELNISEELVDPYGTVYDETTGDANTGKKIEGATVTLYYADTPRNRAKGIVPGTKVVLPAIPGFAPNDNASPEQLSDLYGFYAYMVFPEADYYLVVTKEGYETYTSPTISVEWDIVRHDVPMKPISSGGNPGGNPDPGTNPGNPGGNPNPGTNPGNPGSNPNPGTNPSKPDVEETSEQPEGNPDSEEMTEEPEGNPDTEEITEQPESNPGSGETTEESVEQPEANEQQENNQPQKNNEAKQENKLDNVPKTGDDSLSPLFYMALALMSSIMLGLLLLSNRKKKHI</sequence>
<keyword evidence="3" id="KW-0812">Transmembrane</keyword>
<dbReference type="EMBL" id="CP137624">
    <property type="protein sequence ID" value="WPK13634.1"/>
    <property type="molecule type" value="Genomic_DNA"/>
</dbReference>
<evidence type="ECO:0000256" key="3">
    <source>
        <dbReference type="SAM" id="Phobius"/>
    </source>
</evidence>
<proteinExistence type="inferred from homology"/>
<feature type="compositionally biased region" description="Basic and acidic residues" evidence="2">
    <location>
        <begin position="2087"/>
        <end position="2103"/>
    </location>
</feature>
<dbReference type="Gene3D" id="2.60.40.10">
    <property type="entry name" value="Immunoglobulins"/>
    <property type="match status" value="2"/>
</dbReference>
<keyword evidence="3" id="KW-0472">Membrane</keyword>
<keyword evidence="6" id="KW-1185">Reference proteome</keyword>
<evidence type="ECO:0000313" key="5">
    <source>
        <dbReference type="EMBL" id="WPK13634.1"/>
    </source>
</evidence>
<feature type="compositionally biased region" description="Low complexity" evidence="2">
    <location>
        <begin position="1999"/>
        <end position="2017"/>
    </location>
</feature>
<feature type="domain" description="Big-1" evidence="4">
    <location>
        <begin position="1560"/>
        <end position="1650"/>
    </location>
</feature>
<dbReference type="Gene3D" id="2.60.40.1120">
    <property type="entry name" value="Carboxypeptidase-like, regulatory domain"/>
    <property type="match status" value="2"/>
</dbReference>
<dbReference type="Pfam" id="PF17802">
    <property type="entry name" value="SpaA"/>
    <property type="match status" value="1"/>
</dbReference>